<proteinExistence type="predicted"/>
<evidence type="ECO:0000313" key="2">
    <source>
        <dbReference type="Proteomes" id="UP000829398"/>
    </source>
</evidence>
<reference evidence="2" key="1">
    <citation type="journal article" date="2023" name="Hortic. Res.">
        <title>A chromosome-level phased genome enabling allele-level studies in sweet orange: a case study on citrus Huanglongbing tolerance.</title>
        <authorList>
            <person name="Wu B."/>
            <person name="Yu Q."/>
            <person name="Deng Z."/>
            <person name="Duan Y."/>
            <person name="Luo F."/>
            <person name="Gmitter F. Jr."/>
        </authorList>
    </citation>
    <scope>NUCLEOTIDE SEQUENCE [LARGE SCALE GENOMIC DNA]</scope>
    <source>
        <strain evidence="2">cv. Valencia</strain>
    </source>
</reference>
<protein>
    <submittedName>
        <fullName evidence="1">Inactive poly (ADP-ribose) polymerase RCD1</fullName>
    </submittedName>
</protein>
<dbReference type="Proteomes" id="UP000829398">
    <property type="component" value="Chromosome 5"/>
</dbReference>
<gene>
    <name evidence="1" type="ORF">KPL71_015053</name>
</gene>
<accession>A0ACB8KGB3</accession>
<evidence type="ECO:0000313" key="1">
    <source>
        <dbReference type="EMBL" id="KAH9753381.1"/>
    </source>
</evidence>
<name>A0ACB8KGB3_CITSI</name>
<dbReference type="EMBL" id="CM039174">
    <property type="protein sequence ID" value="KAH9753381.1"/>
    <property type="molecule type" value="Genomic_DNA"/>
</dbReference>
<comment type="caution">
    <text evidence="1">The sequence shown here is derived from an EMBL/GenBank/DDBJ whole genome shotgun (WGS) entry which is preliminary data.</text>
</comment>
<sequence>MDPKIARALDSRHKVMLGLKRKRAARYFAGASRTGLPQWPNLNLSAQKLGKRRKVSGCQSKFVSGCYFRRSLLNCYSNFTKTGIPQRLMHYENGEWADFPQHLIASVRKDLEAKKAAVEVELDGHSFLLDFLHMIRLDLKTGAQQPLAWIDEAGSCFFPEIYTDGDESYECSQIECGRDIEPTVRETYGPHEIKLQLEIDIAGLDQSKLKECSGESNAFIKQIQIAPKPASNKYVVEVEDSCNRKPDAKLDETTGQNQNTKTSLVNKSVVVDDKLDSDSVRSMFLMGMSPSSGVDILDVQRCSSASLLARFELFQKQLEITNKCRGDANVRYAWLATSKGALSTMIMYGLGHCGASTTKSTYGIGVHLAAASCPDTSASYTDVDENGVRHMVLCRVIMGNMEPLFPGTKQFHPSSEDFDSGVDDLQNPRHYIVWNMNMNTHIFPEFVVSFKFSSNVEGHLIRSESQRAISVLTTSSQGLQGHLRLDSSADFGDVSHPVSDSGGSQGKAPSTSSSTPRAPKSPWMPFPMLFASISNKVSPKVMEQISNQYELFRAKKVNRDDFVKKLRLIVGDDLLRSTITALQCKHGLRCKQQYSICIDEDVTRSLLTDLKLKRWNNNKALMKATIRLVLFIPEDNLVDVDTFKAGSGRGEAGCGYGRITGTSVDLRTVCWYMTCCLQGLVTGLEMCRHEVVNICNGLVLF</sequence>
<keyword evidence="2" id="KW-1185">Reference proteome</keyword>
<organism evidence="1 2">
    <name type="scientific">Citrus sinensis</name>
    <name type="common">Sweet orange</name>
    <name type="synonym">Citrus aurantium var. sinensis</name>
    <dbReference type="NCBI Taxonomy" id="2711"/>
    <lineage>
        <taxon>Eukaryota</taxon>
        <taxon>Viridiplantae</taxon>
        <taxon>Streptophyta</taxon>
        <taxon>Embryophyta</taxon>
        <taxon>Tracheophyta</taxon>
        <taxon>Spermatophyta</taxon>
        <taxon>Magnoliopsida</taxon>
        <taxon>eudicotyledons</taxon>
        <taxon>Gunneridae</taxon>
        <taxon>Pentapetalae</taxon>
        <taxon>rosids</taxon>
        <taxon>malvids</taxon>
        <taxon>Sapindales</taxon>
        <taxon>Rutaceae</taxon>
        <taxon>Aurantioideae</taxon>
        <taxon>Citrus</taxon>
    </lineage>
</organism>